<keyword evidence="3" id="KW-1185">Reference proteome</keyword>
<dbReference type="EMBL" id="JAPMOU010000010">
    <property type="protein sequence ID" value="MDE1462273.1"/>
    <property type="molecule type" value="Genomic_DNA"/>
</dbReference>
<comment type="caution">
    <text evidence="2">The sequence shown here is derived from an EMBL/GenBank/DDBJ whole genome shotgun (WGS) entry which is preliminary data.</text>
</comment>
<accession>A0ABT5U7C9</accession>
<dbReference type="GO" id="GO:0008168">
    <property type="term" value="F:methyltransferase activity"/>
    <property type="evidence" value="ECO:0007669"/>
    <property type="project" value="UniProtKB-KW"/>
</dbReference>
<evidence type="ECO:0000313" key="3">
    <source>
        <dbReference type="Proteomes" id="UP001528823"/>
    </source>
</evidence>
<name>A0ABT5U7C9_9GAMM</name>
<dbReference type="GO" id="GO:0032259">
    <property type="term" value="P:methylation"/>
    <property type="evidence" value="ECO:0007669"/>
    <property type="project" value="UniProtKB-KW"/>
</dbReference>
<evidence type="ECO:0000313" key="2">
    <source>
        <dbReference type="EMBL" id="MDE1462273.1"/>
    </source>
</evidence>
<dbReference type="Proteomes" id="UP001528823">
    <property type="component" value="Unassembled WGS sequence"/>
</dbReference>
<dbReference type="SUPFAM" id="SSF53335">
    <property type="entry name" value="S-adenosyl-L-methionine-dependent methyltransferases"/>
    <property type="match status" value="1"/>
</dbReference>
<evidence type="ECO:0000259" key="1">
    <source>
        <dbReference type="Pfam" id="PF08241"/>
    </source>
</evidence>
<gene>
    <name evidence="2" type="ORF">ORQ98_09830</name>
</gene>
<keyword evidence="2" id="KW-0808">Transferase</keyword>
<dbReference type="RefSeq" id="WP_274688630.1">
    <property type="nucleotide sequence ID" value="NZ_JAPMOU010000010.1"/>
</dbReference>
<dbReference type="InterPro" id="IPR029063">
    <property type="entry name" value="SAM-dependent_MTases_sf"/>
</dbReference>
<protein>
    <submittedName>
        <fullName evidence="2">Class I SAM-dependent methyltransferase</fullName>
    </submittedName>
</protein>
<dbReference type="Gene3D" id="3.40.50.150">
    <property type="entry name" value="Vaccinia Virus protein VP39"/>
    <property type="match status" value="1"/>
</dbReference>
<dbReference type="Pfam" id="PF08241">
    <property type="entry name" value="Methyltransf_11"/>
    <property type="match status" value="1"/>
</dbReference>
<dbReference type="InterPro" id="IPR013216">
    <property type="entry name" value="Methyltransf_11"/>
</dbReference>
<keyword evidence="2" id="KW-0489">Methyltransferase</keyword>
<dbReference type="PANTHER" id="PTHR43861">
    <property type="entry name" value="TRANS-ACONITATE 2-METHYLTRANSFERASE-RELATED"/>
    <property type="match status" value="1"/>
</dbReference>
<reference evidence="2 3" key="1">
    <citation type="submission" date="2022-11" db="EMBL/GenBank/DDBJ databases">
        <title>Spartinivicinus poritis sp. nov., isolated from scleractinian coral Porites lutea.</title>
        <authorList>
            <person name="Zhang G."/>
            <person name="Cai L."/>
            <person name="Wei Q."/>
        </authorList>
    </citation>
    <scope>NUCLEOTIDE SEQUENCE [LARGE SCALE GENOMIC DNA]</scope>
    <source>
        <strain evidence="2 3">A2-2</strain>
    </source>
</reference>
<dbReference type="CDD" id="cd02440">
    <property type="entry name" value="AdoMet_MTases"/>
    <property type="match status" value="1"/>
</dbReference>
<proteinExistence type="predicted"/>
<feature type="domain" description="Methyltransferase type 11" evidence="1">
    <location>
        <begin position="63"/>
        <end position="158"/>
    </location>
</feature>
<sequence length="239" mass="27288">MGGTKNYNDKAEFDAYKDTYSKDINEAISFIGQGQDFFTKVKADYLLDIIDNIQNRESPFKVLDVGCGHGLIHPYLKSRNTLIKLHGVDIAGEVIDIARTNNNDVMYKTYDGNTLPYKDNDFDLVFAICVVHHVPPSERETFFCELKRVLKPGGVLVIFEHNPLNPITLKVVNSCEMDRDAVLVRQSSLKKLLLRCGYKSSFGMFILFTPFSSYFFRWLDKLLARIPFGAQYYVVAKKS</sequence>
<organism evidence="2 3">
    <name type="scientific">Spartinivicinus poritis</name>
    <dbReference type="NCBI Taxonomy" id="2994640"/>
    <lineage>
        <taxon>Bacteria</taxon>
        <taxon>Pseudomonadati</taxon>
        <taxon>Pseudomonadota</taxon>
        <taxon>Gammaproteobacteria</taxon>
        <taxon>Oceanospirillales</taxon>
        <taxon>Zooshikellaceae</taxon>
        <taxon>Spartinivicinus</taxon>
    </lineage>
</organism>